<dbReference type="Proteomes" id="UP001161325">
    <property type="component" value="Unassembled WGS sequence"/>
</dbReference>
<reference evidence="1" key="1">
    <citation type="submission" date="2022-08" db="EMBL/GenBank/DDBJ databases">
        <title>Draft genome sequencing of Roseisolibacter agri AW1220.</title>
        <authorList>
            <person name="Tobiishi Y."/>
            <person name="Tonouchi A."/>
        </authorList>
    </citation>
    <scope>NUCLEOTIDE SEQUENCE</scope>
    <source>
        <strain evidence="1">AW1220</strain>
    </source>
</reference>
<evidence type="ECO:0000313" key="1">
    <source>
        <dbReference type="EMBL" id="GLC24162.1"/>
    </source>
</evidence>
<accession>A0AA37V1R2</accession>
<name>A0AA37V1R2_9BACT</name>
<sequence length="264" mass="27511">MTPTRTRRGVALMLVLWLVVLLATVGAAVALHARGATNVAVNVRARAAARYAAESGVEAAVAELEAQLAARPDTLARRTYLNAIDRALATTDAQPLGDARFQVALVDASARLDLNLAGEDALAALFAQVGAPDGGRGAARAVQAWLGAEGARDGVGATAGVAGVARRRQFRSLDDLARVPGVSPALARAAAPHLTVDGDGRVNVAGASAAVRAAARGETVREPTRLLVVSRGWRDGSPLTHEIQAVYAVRGDRLAFVRWRERDL</sequence>
<dbReference type="GO" id="GO:0016020">
    <property type="term" value="C:membrane"/>
    <property type="evidence" value="ECO:0007669"/>
    <property type="project" value="InterPro"/>
</dbReference>
<evidence type="ECO:0008006" key="3">
    <source>
        <dbReference type="Google" id="ProtNLM"/>
    </source>
</evidence>
<dbReference type="SUPFAM" id="SSF158544">
    <property type="entry name" value="GspK insert domain-like"/>
    <property type="match status" value="1"/>
</dbReference>
<dbReference type="InterPro" id="IPR038072">
    <property type="entry name" value="GspK_central_sf"/>
</dbReference>
<evidence type="ECO:0000313" key="2">
    <source>
        <dbReference type="Proteomes" id="UP001161325"/>
    </source>
</evidence>
<gene>
    <name evidence="1" type="ORF">rosag_06750</name>
</gene>
<dbReference type="AlphaFoldDB" id="A0AA37V1R2"/>
<dbReference type="RefSeq" id="WP_284348610.1">
    <property type="nucleotide sequence ID" value="NZ_BRXS01000001.1"/>
</dbReference>
<dbReference type="PANTHER" id="PTHR38831:SF2">
    <property type="entry name" value="TYPE II SECRETION SYSTEM PROTEIN K"/>
    <property type="match status" value="1"/>
</dbReference>
<proteinExistence type="predicted"/>
<comment type="caution">
    <text evidence="1">The sequence shown here is derived from an EMBL/GenBank/DDBJ whole genome shotgun (WGS) entry which is preliminary data.</text>
</comment>
<dbReference type="GO" id="GO:0009306">
    <property type="term" value="P:protein secretion"/>
    <property type="evidence" value="ECO:0007669"/>
    <property type="project" value="InterPro"/>
</dbReference>
<keyword evidence="2" id="KW-1185">Reference proteome</keyword>
<dbReference type="PANTHER" id="PTHR38831">
    <property type="entry name" value="TYPE II SECRETION SYSTEM PROTEIN K"/>
    <property type="match status" value="1"/>
</dbReference>
<protein>
    <recommendedName>
        <fullName evidence="3">General secretion pathway protein K</fullName>
    </recommendedName>
</protein>
<dbReference type="InterPro" id="IPR005628">
    <property type="entry name" value="GspK"/>
</dbReference>
<dbReference type="EMBL" id="BRXS01000001">
    <property type="protein sequence ID" value="GLC24162.1"/>
    <property type="molecule type" value="Genomic_DNA"/>
</dbReference>
<organism evidence="1 2">
    <name type="scientific">Roseisolibacter agri</name>
    <dbReference type="NCBI Taxonomy" id="2014610"/>
    <lineage>
        <taxon>Bacteria</taxon>
        <taxon>Pseudomonadati</taxon>
        <taxon>Gemmatimonadota</taxon>
        <taxon>Gemmatimonadia</taxon>
        <taxon>Gemmatimonadales</taxon>
        <taxon>Gemmatimonadaceae</taxon>
        <taxon>Roseisolibacter</taxon>
    </lineage>
</organism>